<dbReference type="Pfam" id="PF24758">
    <property type="entry name" value="LRR_At5g56370"/>
    <property type="match status" value="1"/>
</dbReference>
<dbReference type="Proteomes" id="UP000032141">
    <property type="component" value="Chromosome C6"/>
</dbReference>
<dbReference type="InterPro" id="IPR055411">
    <property type="entry name" value="LRR_FXL15/At3g58940/PEG3-like"/>
</dbReference>
<dbReference type="InterPro" id="IPR032675">
    <property type="entry name" value="LRR_dom_sf"/>
</dbReference>
<reference evidence="2" key="2">
    <citation type="submission" date="2015-03" db="UniProtKB">
        <authorList>
            <consortium name="EnsemblPlants"/>
        </authorList>
    </citation>
    <scope>IDENTIFICATION</scope>
</reference>
<feature type="domain" description="FBD" evidence="1">
    <location>
        <begin position="663"/>
        <end position="739"/>
    </location>
</feature>
<dbReference type="Gramene" id="Bo6g076220.1">
    <property type="protein sequence ID" value="Bo6g076220.1"/>
    <property type="gene ID" value="Bo6g076220"/>
</dbReference>
<dbReference type="HOGENOM" id="CLU_372301_0_0_1"/>
<proteinExistence type="predicted"/>
<accession>A0A0D3CUQ5</accession>
<reference evidence="2 3" key="1">
    <citation type="journal article" date="2014" name="Genome Biol.">
        <title>Transcriptome and methylome profiling reveals relics of genome dominance in the mesopolyploid Brassica oleracea.</title>
        <authorList>
            <person name="Parkin I.A."/>
            <person name="Koh C."/>
            <person name="Tang H."/>
            <person name="Robinson S.J."/>
            <person name="Kagale S."/>
            <person name="Clarke W.E."/>
            <person name="Town C.D."/>
            <person name="Nixon J."/>
            <person name="Krishnakumar V."/>
            <person name="Bidwell S.L."/>
            <person name="Denoeud F."/>
            <person name="Belcram H."/>
            <person name="Links M.G."/>
            <person name="Just J."/>
            <person name="Clarke C."/>
            <person name="Bender T."/>
            <person name="Huebert T."/>
            <person name="Mason A.S."/>
            <person name="Pires J.C."/>
            <person name="Barker G."/>
            <person name="Moore J."/>
            <person name="Walley P.G."/>
            <person name="Manoli S."/>
            <person name="Batley J."/>
            <person name="Edwards D."/>
            <person name="Nelson M.N."/>
            <person name="Wang X."/>
            <person name="Paterson A.H."/>
            <person name="King G."/>
            <person name="Bancroft I."/>
            <person name="Chalhoub B."/>
            <person name="Sharpe A.G."/>
        </authorList>
    </citation>
    <scope>NUCLEOTIDE SEQUENCE</scope>
    <source>
        <strain evidence="2 3">cv. TO1000</strain>
    </source>
</reference>
<dbReference type="SUPFAM" id="SSF52047">
    <property type="entry name" value="RNI-like"/>
    <property type="match status" value="1"/>
</dbReference>
<keyword evidence="3" id="KW-1185">Reference proteome</keyword>
<dbReference type="eggNOG" id="ENOG502RRGR">
    <property type="taxonomic scope" value="Eukaryota"/>
</dbReference>
<dbReference type="AlphaFoldDB" id="A0A0D3CUQ5"/>
<protein>
    <recommendedName>
        <fullName evidence="1">FBD domain-containing protein</fullName>
    </recommendedName>
</protein>
<feature type="domain" description="FBD" evidence="1">
    <location>
        <begin position="268"/>
        <end position="348"/>
    </location>
</feature>
<dbReference type="InterPro" id="IPR006566">
    <property type="entry name" value="FBD"/>
</dbReference>
<dbReference type="Gene3D" id="3.80.10.10">
    <property type="entry name" value="Ribonuclease Inhibitor"/>
    <property type="match status" value="2"/>
</dbReference>
<dbReference type="InterPro" id="IPR055294">
    <property type="entry name" value="FBL60-like"/>
</dbReference>
<sequence length="773" mass="86945">MSKTLVKLKLAGTDEFIIDVREVSLPKLKTLHMNDVSFADESGAAFGKLVSGCHVLEELVMVKMTWDFCGACSVSNPTLKRLIIYCEYDEENPESVSLDTPSLVYLELTDTVAAKYPKMNLDSLVEASVGIRMTPGQVFRGRDLVNRHYGYKLRKDVSATDFLMGISHVKILYLSSQALEVLTFCCKEIPVFNNLIHLTIETDQDVDWESLPNLLKNCPNLETLVFQGLHYGDTNQCFDEGYRFKDTNECFVKGADRCVCKPWLGTPSWLSSSPVKKLKVLKFGEITTYKDDMDKQSDLINHFVETMPNLEEVVIYYDTPFDSDLEIVSNGFQQLEKVASTRCKIQVVSDNISFSTTVHSTSATSGLVFFKNTFPCLDVSHQCLAFSASHRGGRSGSDRYPLPHEIFVSKTLVRLKLGEGHDVTFSADVEDVFLPKLKILDIDSVVFEEEGVGFARLLSGCPVLEELVLTNMGWENWEFCSVSVTTLKRLTIFLDDFDENPMSVWFDTPNLEYLEYSDNIAREYPKVNFSSLVEAHIGLRLSEDQSADADFSEEDGYFSEEYEEEKEMVGNATNFLLGLCNVQILYLSAKTLEVCTFCCEATPVFNNLIQLTIESNDESGWDSLPALLPNCPILETLIFKGLVHKSTDGCGNMCLCKPLKNPSCLSSSAVKVLKIILSVDIDDEGMEMEQIMHFLEKMPRIEQLVVYFNISYDPSVFDLSKKLQSIPRIASPKCNFQVISPNLSLSSTLPSTLSKKWSAPPNEEYSWFLKALT</sequence>
<dbReference type="PANTHER" id="PTHR31293">
    <property type="entry name" value="RNI-LIKE SUPERFAMILY PROTEIN"/>
    <property type="match status" value="1"/>
</dbReference>
<dbReference type="STRING" id="109376.A0A0D3CUQ5"/>
<evidence type="ECO:0000259" key="1">
    <source>
        <dbReference type="SMART" id="SM00579"/>
    </source>
</evidence>
<name>A0A0D3CUQ5_BRAOL</name>
<evidence type="ECO:0000313" key="2">
    <source>
        <dbReference type="EnsemblPlants" id="Bo6g076220.1"/>
    </source>
</evidence>
<dbReference type="Pfam" id="PF07723">
    <property type="entry name" value="LRR_2"/>
    <property type="match status" value="1"/>
</dbReference>
<dbReference type="OMA" id="YCEYDEE"/>
<dbReference type="PROSITE" id="PS00194">
    <property type="entry name" value="THIOREDOXIN_1"/>
    <property type="match status" value="1"/>
</dbReference>
<dbReference type="EnsemblPlants" id="Bo6g076220.1">
    <property type="protein sequence ID" value="Bo6g076220.1"/>
    <property type="gene ID" value="Bo6g076220"/>
</dbReference>
<dbReference type="InterPro" id="IPR017937">
    <property type="entry name" value="Thioredoxin_CS"/>
</dbReference>
<dbReference type="SMART" id="SM00579">
    <property type="entry name" value="FBD"/>
    <property type="match status" value="2"/>
</dbReference>
<evidence type="ECO:0000313" key="3">
    <source>
        <dbReference type="Proteomes" id="UP000032141"/>
    </source>
</evidence>
<dbReference type="PANTHER" id="PTHR31293:SF12">
    <property type="entry name" value="RNI-LIKE SUPERFAMILY PROTEIN"/>
    <property type="match status" value="1"/>
</dbReference>
<dbReference type="InterPro" id="IPR013101">
    <property type="entry name" value="LRR_PRU1-like"/>
</dbReference>
<organism evidence="2 3">
    <name type="scientific">Brassica oleracea var. oleracea</name>
    <dbReference type="NCBI Taxonomy" id="109376"/>
    <lineage>
        <taxon>Eukaryota</taxon>
        <taxon>Viridiplantae</taxon>
        <taxon>Streptophyta</taxon>
        <taxon>Embryophyta</taxon>
        <taxon>Tracheophyta</taxon>
        <taxon>Spermatophyta</taxon>
        <taxon>Magnoliopsida</taxon>
        <taxon>eudicotyledons</taxon>
        <taxon>Gunneridae</taxon>
        <taxon>Pentapetalae</taxon>
        <taxon>rosids</taxon>
        <taxon>malvids</taxon>
        <taxon>Brassicales</taxon>
        <taxon>Brassicaceae</taxon>
        <taxon>Brassiceae</taxon>
        <taxon>Brassica</taxon>
    </lineage>
</organism>